<gene>
    <name evidence="1" type="ORF">FPZ49_32875</name>
</gene>
<name>A0A559JM98_9BACL</name>
<dbReference type="AlphaFoldDB" id="A0A559JM98"/>
<proteinExistence type="predicted"/>
<organism evidence="1 2">
    <name type="scientific">Paenibacillus cremeus</name>
    <dbReference type="NCBI Taxonomy" id="2163881"/>
    <lineage>
        <taxon>Bacteria</taxon>
        <taxon>Bacillati</taxon>
        <taxon>Bacillota</taxon>
        <taxon>Bacilli</taxon>
        <taxon>Bacillales</taxon>
        <taxon>Paenibacillaceae</taxon>
        <taxon>Paenibacillus</taxon>
    </lineage>
</organism>
<evidence type="ECO:0000313" key="2">
    <source>
        <dbReference type="Proteomes" id="UP000317036"/>
    </source>
</evidence>
<reference evidence="1 2" key="1">
    <citation type="submission" date="2019-07" db="EMBL/GenBank/DDBJ databases">
        <authorList>
            <person name="Kim J."/>
        </authorList>
    </citation>
    <scope>NUCLEOTIDE SEQUENCE [LARGE SCALE GENOMIC DNA]</scope>
    <source>
        <strain evidence="1 2">JC52</strain>
    </source>
</reference>
<dbReference type="Proteomes" id="UP000317036">
    <property type="component" value="Unassembled WGS sequence"/>
</dbReference>
<sequence length="60" mass="7032">MSFFNKLTQERCPICKEPLTTDKSNTLFSHVIKSCPKDHYEKEFIPALEGYVEHYNVVPK</sequence>
<evidence type="ECO:0000313" key="1">
    <source>
        <dbReference type="EMBL" id="TVY00988.1"/>
    </source>
</evidence>
<keyword evidence="2" id="KW-1185">Reference proteome</keyword>
<dbReference type="OrthoDB" id="2382036at2"/>
<dbReference type="EMBL" id="VNJI01000073">
    <property type="protein sequence ID" value="TVY00988.1"/>
    <property type="molecule type" value="Genomic_DNA"/>
</dbReference>
<protein>
    <submittedName>
        <fullName evidence="1">Uncharacterized protein</fullName>
    </submittedName>
</protein>
<comment type="caution">
    <text evidence="1">The sequence shown here is derived from an EMBL/GenBank/DDBJ whole genome shotgun (WGS) entry which is preliminary data.</text>
</comment>
<accession>A0A559JM98</accession>